<sequence length="83" mass="9660">MRNVTSTDLRDMMLRGEPFRFDPYRGTDLSKDSPRPFKAAELGLEPFRYCPICGRRMVTQVMPSGWTARCSRHGEISSYLFEH</sequence>
<evidence type="ECO:0000256" key="5">
    <source>
        <dbReference type="ARBA" id="ARBA00093761"/>
    </source>
</evidence>
<evidence type="ECO:0000256" key="2">
    <source>
        <dbReference type="ARBA" id="ARBA00022723"/>
    </source>
</evidence>
<keyword evidence="2" id="KW-0479">Metal-binding</keyword>
<protein>
    <recommendedName>
        <fullName evidence="7">Biotin synthase auxiliary protein</fullName>
    </recommendedName>
</protein>
<evidence type="ECO:0000256" key="3">
    <source>
        <dbReference type="ARBA" id="ARBA00022756"/>
    </source>
</evidence>
<name>A0A2W5IDY4_9ACTN</name>
<accession>A0A2W5IDY4</accession>
<dbReference type="Pfam" id="PF26519">
    <property type="entry name" value="BsaP"/>
    <property type="match status" value="1"/>
</dbReference>
<dbReference type="RefSeq" id="WP_290598434.1">
    <property type="nucleotide sequence ID" value="NZ_CAKZIO010000002.1"/>
</dbReference>
<reference evidence="9 10" key="1">
    <citation type="submission" date="2017-08" db="EMBL/GenBank/DDBJ databases">
        <title>Infants hospitalized years apart are colonized by the same room-sourced microbial strains.</title>
        <authorList>
            <person name="Brooks B."/>
            <person name="Olm M.R."/>
            <person name="Firek B.A."/>
            <person name="Baker R."/>
            <person name="Thomas B.C."/>
            <person name="Morowitz M.J."/>
            <person name="Banfield J.F."/>
        </authorList>
    </citation>
    <scope>NUCLEOTIDE SEQUENCE [LARGE SCALE GENOMIC DNA]</scope>
    <source>
        <strain evidence="9">S2_006_000_R1_57</strain>
    </source>
</reference>
<keyword evidence="4" id="KW-0408">Iron</keyword>
<gene>
    <name evidence="9" type="ORF">DI579_03175</name>
</gene>
<evidence type="ECO:0000313" key="9">
    <source>
        <dbReference type="EMBL" id="PZP89518.1"/>
    </source>
</evidence>
<dbReference type="EMBL" id="QFOZ01000002">
    <property type="protein sequence ID" value="PZP89518.1"/>
    <property type="molecule type" value="Genomic_DNA"/>
</dbReference>
<comment type="cofactor">
    <cofactor evidence="1">
        <name>iron-sulfur cluster</name>
        <dbReference type="ChEBI" id="CHEBI:30408"/>
    </cofactor>
</comment>
<proteinExistence type="inferred from homology"/>
<dbReference type="Proteomes" id="UP000248606">
    <property type="component" value="Unassembled WGS sequence"/>
</dbReference>
<keyword evidence="3" id="KW-0093">Biotin biosynthesis</keyword>
<evidence type="ECO:0000256" key="7">
    <source>
        <dbReference type="ARBA" id="ARBA00093796"/>
    </source>
</evidence>
<organism evidence="9 10">
    <name type="scientific">Lawsonella clevelandensis</name>
    <dbReference type="NCBI Taxonomy" id="1528099"/>
    <lineage>
        <taxon>Bacteria</taxon>
        <taxon>Bacillati</taxon>
        <taxon>Actinomycetota</taxon>
        <taxon>Actinomycetes</taxon>
        <taxon>Mycobacteriales</taxon>
        <taxon>Lawsonellaceae</taxon>
        <taxon>Lawsonella</taxon>
    </lineage>
</organism>
<dbReference type="InterPro" id="IPR058605">
    <property type="entry name" value="BsaP_C"/>
</dbReference>
<comment type="function">
    <text evidence="5">Required for the activity of the biotin synthase BioB.</text>
</comment>
<dbReference type="AlphaFoldDB" id="A0A2W5IDY4"/>
<comment type="similarity">
    <text evidence="6">Belongs to the BsaP family.</text>
</comment>
<feature type="domain" description="Biotin synthase auxiliary protein C-terminal" evidence="8">
    <location>
        <begin position="57"/>
        <end position="79"/>
    </location>
</feature>
<evidence type="ECO:0000313" key="10">
    <source>
        <dbReference type="Proteomes" id="UP000248606"/>
    </source>
</evidence>
<evidence type="ECO:0000256" key="6">
    <source>
        <dbReference type="ARBA" id="ARBA00093780"/>
    </source>
</evidence>
<evidence type="ECO:0000259" key="8">
    <source>
        <dbReference type="Pfam" id="PF26519"/>
    </source>
</evidence>
<evidence type="ECO:0000256" key="4">
    <source>
        <dbReference type="ARBA" id="ARBA00023004"/>
    </source>
</evidence>
<comment type="caution">
    <text evidence="9">The sequence shown here is derived from an EMBL/GenBank/DDBJ whole genome shotgun (WGS) entry which is preliminary data.</text>
</comment>
<evidence type="ECO:0000256" key="1">
    <source>
        <dbReference type="ARBA" id="ARBA00001915"/>
    </source>
</evidence>